<dbReference type="Gene3D" id="3.40.50.720">
    <property type="entry name" value="NAD(P)-binding Rossmann-like Domain"/>
    <property type="match status" value="1"/>
</dbReference>
<evidence type="ECO:0000313" key="5">
    <source>
        <dbReference type="Proteomes" id="UP000242367"/>
    </source>
</evidence>
<accession>A0A2P4UBS0</accession>
<reference evidence="4 5" key="1">
    <citation type="journal article" date="2017" name="Chemistry">
        <title>Isolation, Biosynthesis and Chemical Modifications of Rubterolones A-F: Rare Tropolone Alkaloids from Actinomadura sp. 5-2.</title>
        <authorList>
            <person name="Guo H."/>
            <person name="Benndorf R."/>
            <person name="Leichnitz D."/>
            <person name="Klassen J.L."/>
            <person name="Vollmers J."/>
            <person name="Gorls H."/>
            <person name="Steinacker M."/>
            <person name="Weigel C."/>
            <person name="Dahse H.M."/>
            <person name="Kaster A.K."/>
            <person name="de Beer Z.W."/>
            <person name="Poulsen M."/>
            <person name="Beemelmanns C."/>
        </authorList>
    </citation>
    <scope>NUCLEOTIDE SEQUENCE [LARGE SCALE GENOMIC DNA]</scope>
    <source>
        <strain evidence="4 5">5-2</strain>
    </source>
</reference>
<keyword evidence="5" id="KW-1185">Reference proteome</keyword>
<dbReference type="CDD" id="cd05233">
    <property type="entry name" value="SDR_c"/>
    <property type="match status" value="1"/>
</dbReference>
<proteinExistence type="inferred from homology"/>
<dbReference type="PRINTS" id="PR00081">
    <property type="entry name" value="GDHRDH"/>
</dbReference>
<dbReference type="Proteomes" id="UP000242367">
    <property type="component" value="Unassembled WGS sequence"/>
</dbReference>
<organism evidence="4 5">
    <name type="scientific">Actinomadura rubteroloni</name>
    <dbReference type="NCBI Taxonomy" id="1926885"/>
    <lineage>
        <taxon>Bacteria</taxon>
        <taxon>Bacillati</taxon>
        <taxon>Actinomycetota</taxon>
        <taxon>Actinomycetes</taxon>
        <taxon>Streptosporangiales</taxon>
        <taxon>Thermomonosporaceae</taxon>
        <taxon>Actinomadura</taxon>
    </lineage>
</organism>
<evidence type="ECO:0000256" key="3">
    <source>
        <dbReference type="RuleBase" id="RU000363"/>
    </source>
</evidence>
<dbReference type="EMBL" id="MTBP01000005">
    <property type="protein sequence ID" value="POM22478.1"/>
    <property type="molecule type" value="Genomic_DNA"/>
</dbReference>
<dbReference type="PANTHER" id="PTHR44196">
    <property type="entry name" value="DEHYDROGENASE/REDUCTASE SDR FAMILY MEMBER 7B"/>
    <property type="match status" value="1"/>
</dbReference>
<dbReference type="PANTHER" id="PTHR44196:SF2">
    <property type="entry name" value="SHORT-CHAIN DEHYDROGENASE-RELATED"/>
    <property type="match status" value="1"/>
</dbReference>
<dbReference type="PIRSF" id="PIRSF000126">
    <property type="entry name" value="11-beta-HSD1"/>
    <property type="match status" value="1"/>
</dbReference>
<dbReference type="AlphaFoldDB" id="A0A2P4UBS0"/>
<dbReference type="Pfam" id="PF00106">
    <property type="entry name" value="adh_short"/>
    <property type="match status" value="1"/>
</dbReference>
<dbReference type="InterPro" id="IPR002347">
    <property type="entry name" value="SDR_fam"/>
</dbReference>
<keyword evidence="2 4" id="KW-0560">Oxidoreductase</keyword>
<sequence>MDVKGRTALITGASTGIGAAYARELAARGAALILVARRESKLKELADDLRTTHGVRVDVAPLDLARPGAAEILAGHVSELGRTVDILINNAGFATHGDVATADPERLTEQVSLNCTTVVDLTTRFLPAMIAGRSGVVVNVASTAAFQPIAHMAVYGATKAFVLSFTEALWAETAGTGVRVVAICPGSTDTPFFDVVGAEEASMGKRRSPEQVVATTFAALDRGRPSAVDGRVNALLSRLPRLLPRRATLRIAERAVRPNPA</sequence>
<protein>
    <submittedName>
        <fullName evidence="4">Serine 3-dehydrogenase</fullName>
        <ecNumber evidence="4">1.1.1.276</ecNumber>
    </submittedName>
</protein>
<comment type="caution">
    <text evidence="4">The sequence shown here is derived from an EMBL/GenBank/DDBJ whole genome shotgun (WGS) entry which is preliminary data.</text>
</comment>
<evidence type="ECO:0000256" key="1">
    <source>
        <dbReference type="ARBA" id="ARBA00006484"/>
    </source>
</evidence>
<dbReference type="PRINTS" id="PR00080">
    <property type="entry name" value="SDRFAMILY"/>
</dbReference>
<dbReference type="GO" id="GO:0016020">
    <property type="term" value="C:membrane"/>
    <property type="evidence" value="ECO:0007669"/>
    <property type="project" value="TreeGrafter"/>
</dbReference>
<comment type="similarity">
    <text evidence="1 3">Belongs to the short-chain dehydrogenases/reductases (SDR) family.</text>
</comment>
<dbReference type="GO" id="GO:0031132">
    <property type="term" value="F:serine 3-dehydrogenase activity"/>
    <property type="evidence" value="ECO:0007669"/>
    <property type="project" value="UniProtKB-EC"/>
</dbReference>
<dbReference type="EC" id="1.1.1.276" evidence="4"/>
<dbReference type="SUPFAM" id="SSF51735">
    <property type="entry name" value="NAD(P)-binding Rossmann-fold domains"/>
    <property type="match status" value="1"/>
</dbReference>
<dbReference type="InterPro" id="IPR036291">
    <property type="entry name" value="NAD(P)-bd_dom_sf"/>
</dbReference>
<evidence type="ECO:0000256" key="2">
    <source>
        <dbReference type="ARBA" id="ARBA00023002"/>
    </source>
</evidence>
<name>A0A2P4UBS0_9ACTN</name>
<gene>
    <name evidence="4" type="primary">sdh_2</name>
    <name evidence="4" type="ORF">BTM25_54280</name>
</gene>
<evidence type="ECO:0000313" key="4">
    <source>
        <dbReference type="EMBL" id="POM22478.1"/>
    </source>
</evidence>